<accession>A0A832CWY0</accession>
<comment type="caution">
    <text evidence="1">The sequence shown here is derived from an EMBL/GenBank/DDBJ whole genome shotgun (WGS) entry which is preliminary data.</text>
</comment>
<sequence>MKKLGLKDFIDFVVSRDGDFGPMKRSLYSRCVELYKGSEAPVIDDGIEYLVEAYRLGYTPMHDTSNSYSIAKSYRLVYHLEK</sequence>
<proteinExistence type="predicted"/>
<reference evidence="1" key="1">
    <citation type="journal article" date="2020" name="mSystems">
        <title>Genome- and Community-Level Interaction Insights into Carbon Utilization and Element Cycling Functions of Hydrothermarchaeota in Hydrothermal Sediment.</title>
        <authorList>
            <person name="Zhou Z."/>
            <person name="Liu Y."/>
            <person name="Xu W."/>
            <person name="Pan J."/>
            <person name="Luo Z.H."/>
            <person name="Li M."/>
        </authorList>
    </citation>
    <scope>NUCLEOTIDE SEQUENCE</scope>
    <source>
        <strain evidence="1">SpSt-667</strain>
    </source>
</reference>
<evidence type="ECO:0000313" key="1">
    <source>
        <dbReference type="EMBL" id="HGQ36769.1"/>
    </source>
</evidence>
<dbReference type="EMBL" id="DTCK01000047">
    <property type="protein sequence ID" value="HGQ36769.1"/>
    <property type="molecule type" value="Genomic_DNA"/>
</dbReference>
<protein>
    <submittedName>
        <fullName evidence="1">Uncharacterized protein</fullName>
    </submittedName>
</protein>
<dbReference type="AlphaFoldDB" id="A0A832CWY0"/>
<organism evidence="1">
    <name type="scientific">Ignisphaera aggregans</name>
    <dbReference type="NCBI Taxonomy" id="334771"/>
    <lineage>
        <taxon>Archaea</taxon>
        <taxon>Thermoproteota</taxon>
        <taxon>Thermoprotei</taxon>
        <taxon>Desulfurococcales</taxon>
        <taxon>Desulfurococcaceae</taxon>
        <taxon>Ignisphaera</taxon>
    </lineage>
</organism>
<name>A0A832CWY0_9CREN</name>
<gene>
    <name evidence="1" type="ORF">ENU41_08885</name>
</gene>